<name>A0A8S9KVI0_BRACR</name>
<accession>A0A8S9KVI0</accession>
<dbReference type="Proteomes" id="UP000712281">
    <property type="component" value="Unassembled WGS sequence"/>
</dbReference>
<evidence type="ECO:0000313" key="2">
    <source>
        <dbReference type="Proteomes" id="UP000712281"/>
    </source>
</evidence>
<gene>
    <name evidence="1" type="ORF">F2Q68_00009043</name>
</gene>
<dbReference type="EMBL" id="QGKW02000717">
    <property type="protein sequence ID" value="KAF2597283.1"/>
    <property type="molecule type" value="Genomic_DNA"/>
</dbReference>
<evidence type="ECO:0000313" key="1">
    <source>
        <dbReference type="EMBL" id="KAF2597283.1"/>
    </source>
</evidence>
<dbReference type="AlphaFoldDB" id="A0A8S9KVI0"/>
<comment type="caution">
    <text evidence="1">The sequence shown here is derived from an EMBL/GenBank/DDBJ whole genome shotgun (WGS) entry which is preliminary data.</text>
</comment>
<organism evidence="1 2">
    <name type="scientific">Brassica cretica</name>
    <name type="common">Mustard</name>
    <dbReference type="NCBI Taxonomy" id="69181"/>
    <lineage>
        <taxon>Eukaryota</taxon>
        <taxon>Viridiplantae</taxon>
        <taxon>Streptophyta</taxon>
        <taxon>Embryophyta</taxon>
        <taxon>Tracheophyta</taxon>
        <taxon>Spermatophyta</taxon>
        <taxon>Magnoliopsida</taxon>
        <taxon>eudicotyledons</taxon>
        <taxon>Gunneridae</taxon>
        <taxon>Pentapetalae</taxon>
        <taxon>rosids</taxon>
        <taxon>malvids</taxon>
        <taxon>Brassicales</taxon>
        <taxon>Brassicaceae</taxon>
        <taxon>Brassiceae</taxon>
        <taxon>Brassica</taxon>
    </lineage>
</organism>
<protein>
    <submittedName>
        <fullName evidence="1">Uncharacterized protein</fullName>
    </submittedName>
</protein>
<sequence length="221" mass="24941">MGKSDLYKERAKRSIQQQGGFSNLKFCETCTVISSLRRERDEESEGEFMDLGFSSLPLAMTSNKTERTQKLLKETVLLIDHGDELSLVSIQGKARSRRSTGKKQVIHKCLPLAMASNKTERTQKLLKETVLLIDHGDELSLVSIQGKARSRRSTGKKQVIHKWINNMPYQKSLGPIFDALHSGVTKNELGIRRSRGSASHQPITPQPEHHLLDQRSLMYSS</sequence>
<reference evidence="1" key="1">
    <citation type="submission" date="2019-12" db="EMBL/GenBank/DDBJ databases">
        <title>Genome sequencing and annotation of Brassica cretica.</title>
        <authorList>
            <person name="Studholme D.J."/>
            <person name="Sarris P.F."/>
        </authorList>
    </citation>
    <scope>NUCLEOTIDE SEQUENCE</scope>
    <source>
        <strain evidence="1">PFS-001/15</strain>
        <tissue evidence="1">Leaf</tissue>
    </source>
</reference>
<proteinExistence type="predicted"/>